<keyword evidence="2" id="KW-1185">Reference proteome</keyword>
<gene>
    <name evidence="1" type="ORF">prwr041_23260</name>
</gene>
<dbReference type="EMBL" id="AP024484">
    <property type="protein sequence ID" value="BCS86433.1"/>
    <property type="molecule type" value="Genomic_DNA"/>
</dbReference>
<sequence length="259" mass="30632">MKGHATGQVSELLSFDDKSWSMFYCPLDMVEQSEEWHRSNDFEKDSWNTGCWRGYIGHWSIINNKLILTKVVREKSTIDSLNRSRSVYVEMSHVFKCYSKYATPKGIFASWVNDTIRIGRGRLIRYNHMAFDRNQEEEALLIIKKGIVTKVKYFHNRIVQGHSMRDFGKAIVHDSISWDGISDNVKRFLFRMKVNHDENGHVDSFDLKFYKLTPEQEIIMKPRILELVSRHRNDILVMQILDKYVTETYTFPIVRPKKD</sequence>
<evidence type="ECO:0000313" key="2">
    <source>
        <dbReference type="Proteomes" id="UP001319045"/>
    </source>
</evidence>
<dbReference type="Proteomes" id="UP001319045">
    <property type="component" value="Chromosome"/>
</dbReference>
<accession>A0ABM7P0Y3</accession>
<reference evidence="1 2" key="1">
    <citation type="journal article" date="2022" name="Int. J. Syst. Evol. Microbiol.">
        <title>Prevotella herbatica sp. nov., a plant polysaccharide-decomposing anaerobic bacterium isolated from a methanogenic reactor.</title>
        <authorList>
            <person name="Uek A."/>
            <person name="Tonouchi A."/>
            <person name="Kaku N."/>
            <person name="Ueki K."/>
        </authorList>
    </citation>
    <scope>NUCLEOTIDE SEQUENCE [LARGE SCALE GENOMIC DNA]</scope>
    <source>
        <strain evidence="1 2">WR041</strain>
    </source>
</reference>
<protein>
    <submittedName>
        <fullName evidence="1">Uncharacterized protein</fullName>
    </submittedName>
</protein>
<proteinExistence type="predicted"/>
<evidence type="ECO:0000313" key="1">
    <source>
        <dbReference type="EMBL" id="BCS86433.1"/>
    </source>
</evidence>
<organism evidence="1 2">
    <name type="scientific">Prevotella herbatica</name>
    <dbReference type="NCBI Taxonomy" id="2801997"/>
    <lineage>
        <taxon>Bacteria</taxon>
        <taxon>Pseudomonadati</taxon>
        <taxon>Bacteroidota</taxon>
        <taxon>Bacteroidia</taxon>
        <taxon>Bacteroidales</taxon>
        <taxon>Prevotellaceae</taxon>
        <taxon>Prevotella</taxon>
    </lineage>
</organism>
<name>A0ABM7P0Y3_9BACT</name>